<proteinExistence type="predicted"/>
<dbReference type="AlphaFoldDB" id="S8CIA7"/>
<dbReference type="GO" id="GO:0005737">
    <property type="term" value="C:cytoplasm"/>
    <property type="evidence" value="ECO:0007669"/>
    <property type="project" value="TreeGrafter"/>
</dbReference>
<evidence type="ECO:0000256" key="1">
    <source>
        <dbReference type="ARBA" id="ARBA00023002"/>
    </source>
</evidence>
<reference evidence="5 6" key="1">
    <citation type="journal article" date="2013" name="BMC Genomics">
        <title>The miniature genome of a carnivorous plant Genlisea aurea contains a low number of genes and short non-coding sequences.</title>
        <authorList>
            <person name="Leushkin E.V."/>
            <person name="Sutormin R.A."/>
            <person name="Nabieva E.R."/>
            <person name="Penin A.A."/>
            <person name="Kondrashov A.S."/>
            <person name="Logacheva M.D."/>
        </authorList>
    </citation>
    <scope>NUCLEOTIDE SEQUENCE [LARGE SCALE GENOMIC DNA]</scope>
</reference>
<sequence length="444" mass="48575">MGSAMDFSSLSVSQPETANYRWRSSFRAARFRGIRSESKRFDVVIAGAGIIGLTIARRFLLGSNLSVAVVDSAVPCAGATGAGQGYIWRVHKSPENEKWELALRSHQLWEDLASTVQNQGLDPSSTLGWMKTGSLLVGSTSEDCSVLQEKVQKLRDSGVDAKFLSHDDLLVEEPALELNEEGGAAFVPDDCQIDAKRAVAFIEKENRACDRYAEFYHDPVINLLRSESSGDVEGVQTSKNRLLCNKAVVVATGSWSGSLIHGLLKDFPIELDIPIMPRKGHLLVLGNIIDSFKLNHGLMELGYGTHESAIVKSGDASVSMTATMDSSGRVVLCGGRVPRQLVGFNTEVEESIIRRIWNRAAEFFPAMRRYSLTDLIRSREVRVGLRPYIASGKPVISPVPGLRKMFIAAGHEGEGLSMSWGTAEMVFDMILENSLKVNPSPFSL</sequence>
<comment type="caution">
    <text evidence="5">The sequence shown here is derived from an EMBL/GenBank/DDBJ whole genome shotgun (WGS) entry which is preliminary data.</text>
</comment>
<evidence type="ECO:0000313" key="5">
    <source>
        <dbReference type="EMBL" id="EPS64376.1"/>
    </source>
</evidence>
<dbReference type="Pfam" id="PF01266">
    <property type="entry name" value="DAO"/>
    <property type="match status" value="1"/>
</dbReference>
<dbReference type="SUPFAM" id="SSF51905">
    <property type="entry name" value="FAD/NAD(P)-binding domain"/>
    <property type="match status" value="1"/>
</dbReference>
<dbReference type="GO" id="GO:0016491">
    <property type="term" value="F:oxidoreductase activity"/>
    <property type="evidence" value="ECO:0007669"/>
    <property type="project" value="UniProtKB-KW"/>
</dbReference>
<name>S8CIA7_9LAMI</name>
<dbReference type="Proteomes" id="UP000015453">
    <property type="component" value="Unassembled WGS sequence"/>
</dbReference>
<dbReference type="InterPro" id="IPR006076">
    <property type="entry name" value="FAD-dep_OxRdtase"/>
</dbReference>
<dbReference type="Gene3D" id="3.30.9.10">
    <property type="entry name" value="D-Amino Acid Oxidase, subunit A, domain 2"/>
    <property type="match status" value="1"/>
</dbReference>
<dbReference type="EMBL" id="AUSU01004866">
    <property type="protein sequence ID" value="EPS64376.1"/>
    <property type="molecule type" value="Genomic_DNA"/>
</dbReference>
<evidence type="ECO:0000256" key="3">
    <source>
        <dbReference type="ARBA" id="ARBA00046185"/>
    </source>
</evidence>
<protein>
    <recommendedName>
        <fullName evidence="2">FAD-dependent oxidoreductase domain-containing protein 1</fullName>
    </recommendedName>
</protein>
<dbReference type="PANTHER" id="PTHR13847:SF287">
    <property type="entry name" value="FAD-DEPENDENT OXIDOREDUCTASE DOMAIN-CONTAINING PROTEIN 1"/>
    <property type="match status" value="1"/>
</dbReference>
<evidence type="ECO:0000313" key="6">
    <source>
        <dbReference type="Proteomes" id="UP000015453"/>
    </source>
</evidence>
<gene>
    <name evidence="5" type="ORF">M569_10401</name>
</gene>
<dbReference type="Gene3D" id="3.50.50.60">
    <property type="entry name" value="FAD/NAD(P)-binding domain"/>
    <property type="match status" value="1"/>
</dbReference>
<accession>S8CIA7</accession>
<keyword evidence="6" id="KW-1185">Reference proteome</keyword>
<dbReference type="InterPro" id="IPR036188">
    <property type="entry name" value="FAD/NAD-bd_sf"/>
</dbReference>
<evidence type="ECO:0000259" key="4">
    <source>
        <dbReference type="Pfam" id="PF01266"/>
    </source>
</evidence>
<keyword evidence="1" id="KW-0560">Oxidoreductase</keyword>
<feature type="domain" description="FAD dependent oxidoreductase" evidence="4">
    <location>
        <begin position="42"/>
        <end position="428"/>
    </location>
</feature>
<organism evidence="5 6">
    <name type="scientific">Genlisea aurea</name>
    <dbReference type="NCBI Taxonomy" id="192259"/>
    <lineage>
        <taxon>Eukaryota</taxon>
        <taxon>Viridiplantae</taxon>
        <taxon>Streptophyta</taxon>
        <taxon>Embryophyta</taxon>
        <taxon>Tracheophyta</taxon>
        <taxon>Spermatophyta</taxon>
        <taxon>Magnoliopsida</taxon>
        <taxon>eudicotyledons</taxon>
        <taxon>Gunneridae</taxon>
        <taxon>Pentapetalae</taxon>
        <taxon>asterids</taxon>
        <taxon>lamiids</taxon>
        <taxon>Lamiales</taxon>
        <taxon>Lentibulariaceae</taxon>
        <taxon>Genlisea</taxon>
    </lineage>
</organism>
<evidence type="ECO:0000256" key="2">
    <source>
        <dbReference type="ARBA" id="ARBA00039785"/>
    </source>
</evidence>
<comment type="function">
    <text evidence="3">Required for the assembly of the mitochondrial membrane respiratory chain NADH dehydrogenase (Complex I). Involved in mid-late stages of complex I assembly.</text>
</comment>
<dbReference type="PANTHER" id="PTHR13847">
    <property type="entry name" value="SARCOSINE DEHYDROGENASE-RELATED"/>
    <property type="match status" value="1"/>
</dbReference>
<dbReference type="OrthoDB" id="498204at2759"/>